<keyword evidence="2" id="KW-1185">Reference proteome</keyword>
<reference evidence="1 2" key="2">
    <citation type="submission" date="2016-08" db="EMBL/GenBank/DDBJ databases">
        <title>Orenia metallireducens sp. nov. strain Z6, a Novel Metal-reducing Firmicute from the Deep Subsurface.</title>
        <authorList>
            <person name="Maxim B.I."/>
            <person name="Kenneth K."/>
            <person name="Flynn T.M."/>
            <person name="Oloughlin E.J."/>
            <person name="Locke R.A."/>
            <person name="Weber J.R."/>
            <person name="Egan S.M."/>
            <person name="Mackie R.I."/>
            <person name="Cann I.K."/>
        </authorList>
    </citation>
    <scope>NUCLEOTIDE SEQUENCE [LARGE SCALE GENOMIC DNA]</scope>
    <source>
        <strain evidence="1 2">Z6</strain>
    </source>
</reference>
<gene>
    <name evidence="1" type="ORF">U472_07100</name>
</gene>
<evidence type="ECO:0000313" key="2">
    <source>
        <dbReference type="Proteomes" id="UP000093514"/>
    </source>
</evidence>
<proteinExistence type="predicted"/>
<evidence type="ECO:0000313" key="1">
    <source>
        <dbReference type="EMBL" id="OCL27230.1"/>
    </source>
</evidence>
<dbReference type="Gene3D" id="3.30.70.60">
    <property type="match status" value="1"/>
</dbReference>
<dbReference type="Pfam" id="PF10741">
    <property type="entry name" value="T2SSM_b"/>
    <property type="match status" value="1"/>
</dbReference>
<dbReference type="Proteomes" id="UP000093514">
    <property type="component" value="Unassembled WGS sequence"/>
</dbReference>
<comment type="caution">
    <text evidence="1">The sequence shown here is derived from an EMBL/GenBank/DDBJ whole genome shotgun (WGS) entry which is preliminary data.</text>
</comment>
<dbReference type="AlphaFoldDB" id="A0A1C0AAB5"/>
<organism evidence="1 2">
    <name type="scientific">Orenia metallireducens</name>
    <dbReference type="NCBI Taxonomy" id="1413210"/>
    <lineage>
        <taxon>Bacteria</taxon>
        <taxon>Bacillati</taxon>
        <taxon>Bacillota</taxon>
        <taxon>Clostridia</taxon>
        <taxon>Halanaerobiales</taxon>
        <taxon>Halobacteroidaceae</taxon>
        <taxon>Orenia</taxon>
    </lineage>
</organism>
<dbReference type="OrthoDB" id="9903081at2"/>
<dbReference type="InterPro" id="IPR014717">
    <property type="entry name" value="Transl_elong_EF1B/ribsomal_bS6"/>
</dbReference>
<reference evidence="2" key="1">
    <citation type="submission" date="2016-07" db="EMBL/GenBank/DDBJ databases">
        <authorList>
            <person name="Florea S."/>
            <person name="Webb J.S."/>
            <person name="Jaromczyk J."/>
            <person name="Schardl C.L."/>
        </authorList>
    </citation>
    <scope>NUCLEOTIDE SEQUENCE [LARGE SCALE GENOMIC DNA]</scope>
    <source>
        <strain evidence="2">Z6</strain>
    </source>
</reference>
<accession>A0A1C0AAB5</accession>
<dbReference type="InterPro" id="IPR034756">
    <property type="entry name" value="T2SSM_b"/>
</dbReference>
<name>A0A1C0AAB5_9FIRM</name>
<sequence>MKLNKREKRLLLFALVVMITVSSVKWLILPAIRYQRTFADIYINKENQWLKSPMLLRNGQKYQHKLREEIGRLEELKSFTFSGKALQVQLELLETVDGYLKESGLEITDKKIEVEEVDTDNLRIIYYILSLNGKLEELVNFLDSLNNANKFLIVDKLIIRKGQASRYNNLKVNLRIKAINIINEENDSNGEKKE</sequence>
<protein>
    <submittedName>
        <fullName evidence="1">Uncharacterized protein</fullName>
    </submittedName>
</protein>
<dbReference type="EMBL" id="LWDV01000008">
    <property type="protein sequence ID" value="OCL27230.1"/>
    <property type="molecule type" value="Genomic_DNA"/>
</dbReference>
<dbReference type="RefSeq" id="WP_068716899.1">
    <property type="nucleotide sequence ID" value="NZ_LWDV01000008.1"/>
</dbReference>